<dbReference type="EMBL" id="JZWT02000005">
    <property type="protein sequence ID" value="MFB6490200.1"/>
    <property type="molecule type" value="Genomic_DNA"/>
</dbReference>
<reference evidence="1" key="1">
    <citation type="submission" date="2024-07" db="EMBL/GenBank/DDBJ databases">
        <title>Metagenome and Metagenome-Assembled Genomes of Archaea from a hot spring from the geothermal field of Los Azufres, Mexico.</title>
        <authorList>
            <person name="Marin-Paredes R."/>
            <person name="Martinez-Romero E."/>
            <person name="Servin-Garciduenas L.E."/>
        </authorList>
    </citation>
    <scope>NUCLEOTIDE SEQUENCE</scope>
</reference>
<dbReference type="Proteomes" id="UP000033636">
    <property type="component" value="Unassembled WGS sequence"/>
</dbReference>
<comment type="caution">
    <text evidence="1">The sequence shown here is derived from an EMBL/GenBank/DDBJ whole genome shotgun (WGS) entry which is preliminary data.</text>
</comment>
<sequence>MLGSMSVDLPRHIAVIPDGNRRYARKYGLSFHQAYKHGVEKVRKFASWVLEYREIKHITFFALSTENLRRNRAELELLFKVFKEEIRKAKEDPLIHENRVRVRFIGDRSLLPQDLVRAMEELEAATSSYGDYDLTLALGYGGRNEIVRCIRRLLSGEVKLAEINESALFQCLDTSYLQYPEPDILIRTGGEKRLSNFLLYQTAYSELFFLDKYWPEIEREDLREVLEEYARRQRRFGR</sequence>
<accession>A0ACC6UZN8</accession>
<evidence type="ECO:0000313" key="2">
    <source>
        <dbReference type="Proteomes" id="UP000033636"/>
    </source>
</evidence>
<keyword evidence="1" id="KW-0808">Transferase</keyword>
<evidence type="ECO:0000313" key="1">
    <source>
        <dbReference type="EMBL" id="MFB6490200.1"/>
    </source>
</evidence>
<proteinExistence type="predicted"/>
<name>A0ACC6UZN8_9CREN</name>
<dbReference type="EC" id="2.5.1.-" evidence="1"/>
<protein>
    <submittedName>
        <fullName evidence="1">Polyprenyl diphosphate synthase</fullName>
        <ecNumber evidence="1">2.5.1.-</ecNumber>
    </submittedName>
</protein>
<organism evidence="1 2">
    <name type="scientific">Thermoproteus sp. AZ2</name>
    <dbReference type="NCBI Taxonomy" id="1609232"/>
    <lineage>
        <taxon>Archaea</taxon>
        <taxon>Thermoproteota</taxon>
        <taxon>Thermoprotei</taxon>
        <taxon>Thermoproteales</taxon>
        <taxon>Thermoproteaceae</taxon>
        <taxon>Thermoproteus</taxon>
    </lineage>
</organism>
<gene>
    <name evidence="1" type="primary">uppS</name>
    <name evidence="1" type="ORF">TU35_002955</name>
</gene>